<evidence type="ECO:0000313" key="1">
    <source>
        <dbReference type="EMBL" id="RVW12713.1"/>
    </source>
</evidence>
<gene>
    <name evidence="1" type="ORF">CK203_111455</name>
</gene>
<reference evidence="1 2" key="1">
    <citation type="journal article" date="2018" name="PLoS Genet.">
        <title>Population sequencing reveals clonal diversity and ancestral inbreeding in the grapevine cultivar Chardonnay.</title>
        <authorList>
            <person name="Roach M.J."/>
            <person name="Johnson D.L."/>
            <person name="Bohlmann J."/>
            <person name="van Vuuren H.J."/>
            <person name="Jones S.J."/>
            <person name="Pretorius I.S."/>
            <person name="Schmidt S.A."/>
            <person name="Borneman A.R."/>
        </authorList>
    </citation>
    <scope>NUCLEOTIDE SEQUENCE [LARGE SCALE GENOMIC DNA]</scope>
    <source>
        <strain evidence="2">cv. Chardonnay</strain>
        <tissue evidence="1">Leaf</tissue>
    </source>
</reference>
<organism evidence="1 2">
    <name type="scientific">Vitis vinifera</name>
    <name type="common">Grape</name>
    <dbReference type="NCBI Taxonomy" id="29760"/>
    <lineage>
        <taxon>Eukaryota</taxon>
        <taxon>Viridiplantae</taxon>
        <taxon>Streptophyta</taxon>
        <taxon>Embryophyta</taxon>
        <taxon>Tracheophyta</taxon>
        <taxon>Spermatophyta</taxon>
        <taxon>Magnoliopsida</taxon>
        <taxon>eudicotyledons</taxon>
        <taxon>Gunneridae</taxon>
        <taxon>Pentapetalae</taxon>
        <taxon>rosids</taxon>
        <taxon>Vitales</taxon>
        <taxon>Vitaceae</taxon>
        <taxon>Viteae</taxon>
        <taxon>Vitis</taxon>
    </lineage>
</organism>
<name>A0A438BP13_VITVI</name>
<evidence type="ECO:0000313" key="2">
    <source>
        <dbReference type="Proteomes" id="UP000288805"/>
    </source>
</evidence>
<accession>A0A438BP13</accession>
<dbReference type="AlphaFoldDB" id="A0A438BP13"/>
<protein>
    <submittedName>
        <fullName evidence="1">Uncharacterized protein</fullName>
    </submittedName>
</protein>
<proteinExistence type="predicted"/>
<comment type="caution">
    <text evidence="1">The sequence shown here is derived from an EMBL/GenBank/DDBJ whole genome shotgun (WGS) entry which is preliminary data.</text>
</comment>
<dbReference type="EMBL" id="QGNW01002685">
    <property type="protein sequence ID" value="RVW12713.1"/>
    <property type="molecule type" value="Genomic_DNA"/>
</dbReference>
<dbReference type="Proteomes" id="UP000288805">
    <property type="component" value="Unassembled WGS sequence"/>
</dbReference>
<sequence>MTSYIDVWEHSEGGGHIDAGWSPIFEDLYSLELAPRLFRGVLRVAYRWRAPLGFPFYMWVHLWAFKVESINMFNLGSTSWIRVRGILIKVSDQSDQTDMDSQVVTVDQFAAAMASIQEAITSLEARRGGLLTALAPRPPSQPMPPHFRATMCDHNPLLAHTTHLMSPLTSGIHHMDFVQDDVIHMLSWDDGLSEMIILNNGYEIVGVISKFSITTPFSLIPDRAPLQLIPSTPSDVSTHRDALIRALSQIRVETSTTPEGLIHMMTTDRATCIVFFADDLPLKGSDHTRPLYIIVVCLDHRVSSILLDNGSALNVCPLATAIALGFAPLDFGRCQHGSSEFVTTIDHDTPFGLGFISSEDDIRYMARLRDQKFSLMLRRWGLRIVQWMSFNVCFVRCRWVMRPLTCRLLMMITPPSLDRASLFSLCFPDETTDYRVVIEPADMIDGVVPHDEYHDEMDLWIFDINDEIAQPDLDRDSFDHDSDPIDERVSPAIGMLRLLILAQMIT</sequence>